<evidence type="ECO:0000256" key="1">
    <source>
        <dbReference type="ARBA" id="ARBA00001917"/>
    </source>
</evidence>
<dbReference type="InterPro" id="IPR004136">
    <property type="entry name" value="NMO"/>
</dbReference>
<evidence type="ECO:0000256" key="8">
    <source>
        <dbReference type="ARBA" id="ARBA00031155"/>
    </source>
</evidence>
<organism evidence="10 11">
    <name type="scientific">Kribbella sancticallisti</name>
    <dbReference type="NCBI Taxonomy" id="460087"/>
    <lineage>
        <taxon>Bacteria</taxon>
        <taxon>Bacillati</taxon>
        <taxon>Actinomycetota</taxon>
        <taxon>Actinomycetes</taxon>
        <taxon>Propionibacteriales</taxon>
        <taxon>Kribbellaceae</taxon>
        <taxon>Kribbella</taxon>
    </lineage>
</organism>
<keyword evidence="3" id="KW-0216">Detoxification</keyword>
<dbReference type="RefSeq" id="WP_344218640.1">
    <property type="nucleotide sequence ID" value="NZ_BAAAOS010000038.1"/>
</dbReference>
<dbReference type="Pfam" id="PF03060">
    <property type="entry name" value="NMO"/>
    <property type="match status" value="1"/>
</dbReference>
<dbReference type="Gene3D" id="3.20.20.70">
    <property type="entry name" value="Aldolase class I"/>
    <property type="match status" value="1"/>
</dbReference>
<evidence type="ECO:0000256" key="9">
    <source>
        <dbReference type="ARBA" id="ARBA00049401"/>
    </source>
</evidence>
<comment type="caution">
    <text evidence="10">The sequence shown here is derived from an EMBL/GenBank/DDBJ whole genome shotgun (WGS) entry which is preliminary data.</text>
</comment>
<evidence type="ECO:0000313" key="10">
    <source>
        <dbReference type="EMBL" id="GAA1593006.1"/>
    </source>
</evidence>
<gene>
    <name evidence="10" type="ORF">GCM10009789_53810</name>
</gene>
<evidence type="ECO:0000256" key="4">
    <source>
        <dbReference type="ARBA" id="ARBA00022630"/>
    </source>
</evidence>
<dbReference type="EMBL" id="BAAAOS010000038">
    <property type="protein sequence ID" value="GAA1593006.1"/>
    <property type="molecule type" value="Genomic_DNA"/>
</dbReference>
<protein>
    <recommendedName>
        <fullName evidence="8">Propionate 3-nitronate monooxygenase</fullName>
    </recommendedName>
</protein>
<comment type="cofactor">
    <cofactor evidence="1">
        <name>FMN</name>
        <dbReference type="ChEBI" id="CHEBI:58210"/>
    </cofactor>
</comment>
<proteinExistence type="inferred from homology"/>
<evidence type="ECO:0000313" key="11">
    <source>
        <dbReference type="Proteomes" id="UP001500393"/>
    </source>
</evidence>
<dbReference type="SUPFAM" id="SSF51412">
    <property type="entry name" value="Inosine monophosphate dehydrogenase (IMPDH)"/>
    <property type="match status" value="1"/>
</dbReference>
<keyword evidence="7 10" id="KW-0503">Monooxygenase</keyword>
<evidence type="ECO:0000256" key="5">
    <source>
        <dbReference type="ARBA" id="ARBA00022643"/>
    </source>
</evidence>
<accession>A0ABP4PW30</accession>
<keyword evidence="5" id="KW-0288">FMN</keyword>
<dbReference type="Proteomes" id="UP001500393">
    <property type="component" value="Unassembled WGS sequence"/>
</dbReference>
<keyword evidence="11" id="KW-1185">Reference proteome</keyword>
<name>A0ABP4PW30_9ACTN</name>
<dbReference type="GO" id="GO:0004497">
    <property type="term" value="F:monooxygenase activity"/>
    <property type="evidence" value="ECO:0007669"/>
    <property type="project" value="UniProtKB-KW"/>
</dbReference>
<keyword evidence="6" id="KW-0560">Oxidoreductase</keyword>
<reference evidence="11" key="1">
    <citation type="journal article" date="2019" name="Int. J. Syst. Evol. Microbiol.">
        <title>The Global Catalogue of Microorganisms (GCM) 10K type strain sequencing project: providing services to taxonomists for standard genome sequencing and annotation.</title>
        <authorList>
            <consortium name="The Broad Institute Genomics Platform"/>
            <consortium name="The Broad Institute Genome Sequencing Center for Infectious Disease"/>
            <person name="Wu L."/>
            <person name="Ma J."/>
        </authorList>
    </citation>
    <scope>NUCLEOTIDE SEQUENCE [LARGE SCALE GENOMIC DNA]</scope>
    <source>
        <strain evidence="11">JCM 14969</strain>
    </source>
</reference>
<dbReference type="PANTHER" id="PTHR42747:SF3">
    <property type="entry name" value="NITRONATE MONOOXYGENASE-RELATED"/>
    <property type="match status" value="1"/>
</dbReference>
<dbReference type="CDD" id="cd04730">
    <property type="entry name" value="NPD_like"/>
    <property type="match status" value="1"/>
</dbReference>
<evidence type="ECO:0000256" key="7">
    <source>
        <dbReference type="ARBA" id="ARBA00023033"/>
    </source>
</evidence>
<dbReference type="InterPro" id="IPR013785">
    <property type="entry name" value="Aldolase_TIM"/>
</dbReference>
<comment type="catalytic activity">
    <reaction evidence="9">
        <text>3 propionate 3-nitronate + 3 O2 + H2O = 3 3-oxopropanoate + 2 nitrate + nitrite + H2O2 + 3 H(+)</text>
        <dbReference type="Rhea" id="RHEA:57332"/>
        <dbReference type="ChEBI" id="CHEBI:15377"/>
        <dbReference type="ChEBI" id="CHEBI:15378"/>
        <dbReference type="ChEBI" id="CHEBI:15379"/>
        <dbReference type="ChEBI" id="CHEBI:16240"/>
        <dbReference type="ChEBI" id="CHEBI:16301"/>
        <dbReference type="ChEBI" id="CHEBI:17632"/>
        <dbReference type="ChEBI" id="CHEBI:33190"/>
        <dbReference type="ChEBI" id="CHEBI:136067"/>
    </reaction>
</comment>
<dbReference type="PANTHER" id="PTHR42747">
    <property type="entry name" value="NITRONATE MONOOXYGENASE-RELATED"/>
    <property type="match status" value="1"/>
</dbReference>
<evidence type="ECO:0000256" key="2">
    <source>
        <dbReference type="ARBA" id="ARBA00009881"/>
    </source>
</evidence>
<sequence>MSKWTASDLPIVAAPMAGGATTPALVAGAAAAGAFGFLAGGYKTPEALAAEAEQLRQLDVAFGINLFVPTAVPIIEPDFRRYAAELAAEGEPYGLDLAAAPLVEDDDHWQAKIDLLLQNPPPVVSFTFGLPERAAVTALQRAGSQVFITVTTPAEAQAARDLGADGLIAQSTEAGGHSGTHTPEVPVPAVPLGDLVRQVAALDVPVIAAGGIGHSHQIPPLLEAGAAAVMVGTVLLRTPESGASETHKQALASAGPARTVITHAFTGRPARALTNDFITRHATTAPLGYPAIHHLTRPLRAAAAAAGDSTRLHLWSGTAYQQAQRTPAHAVLTALASDL</sequence>
<keyword evidence="4" id="KW-0285">Flavoprotein</keyword>
<comment type="similarity">
    <text evidence="2">Belongs to the nitronate monooxygenase family. NMO class I subfamily.</text>
</comment>
<evidence type="ECO:0000256" key="6">
    <source>
        <dbReference type="ARBA" id="ARBA00023002"/>
    </source>
</evidence>
<evidence type="ECO:0000256" key="3">
    <source>
        <dbReference type="ARBA" id="ARBA00022575"/>
    </source>
</evidence>